<keyword evidence="3" id="KW-0436">Ligase</keyword>
<dbReference type="InterPro" id="IPR001242">
    <property type="entry name" value="Condensation_dom"/>
</dbReference>
<dbReference type="Gene3D" id="3.30.300.30">
    <property type="match status" value="1"/>
</dbReference>
<evidence type="ECO:0000313" key="7">
    <source>
        <dbReference type="Proteomes" id="UP000306050"/>
    </source>
</evidence>
<evidence type="ECO:0000256" key="4">
    <source>
        <dbReference type="ARBA" id="ARBA00023268"/>
    </source>
</evidence>
<dbReference type="PROSITE" id="PS50075">
    <property type="entry name" value="CARRIER"/>
    <property type="match status" value="1"/>
</dbReference>
<dbReference type="EMBL" id="SRRM01000005">
    <property type="protein sequence ID" value="TKY89362.1"/>
    <property type="molecule type" value="Genomic_DNA"/>
</dbReference>
<dbReference type="GO" id="GO:0044550">
    <property type="term" value="P:secondary metabolite biosynthetic process"/>
    <property type="evidence" value="ECO:0007669"/>
    <property type="project" value="TreeGrafter"/>
</dbReference>
<sequence>MVSAKMLSRLPALHPYSNGTNFEAPDGDRSFKFTLQESQETFGRLASPDHEHELISLLATFVAQLTGCSADEVLFKLRIGTRQLFLASTDGFQEQFEEGEKGSAPGIAIFFAALGAASFPTSTESDDVTIAVDYVQEDDKDIIQVMLHFAQPVPAEAARGFYAQFCRQVLNSALLESAVPLSILNSSPTTKVTSDTRLHQSFLEQVQRFPNRVAVQFLENIHQDGSTHFSTLTYAQLRDAAFVLANKIRHAHARSGKQHDRQVVVPMLMTASLELYISYIAILVAGFAFCPLPVDAPDARLVSLIEQLDTAVLLGNKGSDPPRWVPTSVEWINVTDTLTGVDRTDSSPASQSIAIDTHQQECAYVLFTSGTTGTPKGVQISHHSASVSIAAHANHLHPSLLQSGSAASQTTFKWFQFASTVFDPSVMEIFVTLSVGGTLCSAPRALTLSDLETVVRSSGADIMMVTPTVATLLRPHQVPKLRFLWTMGESLNATVIQSFATNDERTWLANAYGPTEASVNCTLLQPFPADYRGSIIGTPLPSCSLAIVHECCDPGSTIKRLETVPQGVTGELVIGGPHVGMGYLNMPEATEDAFTTLTPLGRVYRTRDRARLVWDRDGNPLIEILGRMNAEQVKLSGRRVELGEVDSVLQSSKLIKNAASVVWSPVTSHGQSSGSERLVCCIVPALSSTSGKDAEADCRAIAETQLPPHMRPWKYIVQTSLPVTVSGKSDRKRLAQLVAELLSSSTDDDSRISRAQHQEASLTNDPKAQALVQAISTVCQLEESSISTHADLFELGMDSLAAMRLLQLLRHNDSTASAARRIDVAQVLKAGTCAELARLISSAASSKVANDNSQTKSSRGQREREWSRTLESFRDRCRGAVLSALSSEHTKTRVQDVLPTTATQSGMLTSFLTRAEASGIKRPYINHTVYHMASSSEARKLYDALRQAIQRHDCYRTVFVPIDDKLAPFAQCILSSGSDEDNVSTCSSVTTLSACLEEHLERVEGNMNLDQPPWHLGLLLPARDVGDGESLVVLSMMHAIFDGGSLDLLQQEATALLHEGLGGPSSTSSRTQLESAVKHHYTSDLEGSRLYWKEKLDGVGRTRFPCVNGYKSTIQSGLSKSSDVIEVLSQSSMETISRQARSQRTTVLTLLQTTWNLLLAAYAEEEDIDYIVSGSVQSGRLDEATRLCMAPTFNVIPFITGLGNKEGDRRDKSIAQLLVEATVASTAALDHLEIPLGALATSGSMPFDTLFAVQRFDGSMSYDRQQGLATAPWTSVSYPVMANDFSIMVEVWPASEAEGGFRLRLTYSQSVLDAPSAQMLLQQYDDILHRLMHDPDSTSVQQLIKGEGLRPSALSISHGAACAGFDANTTLLHTQFESKAVSDPSAAALEFFWSLDARDEEPITLQRWTYGELNARANRVARLLLSITGNPSLRDQPIPICMERCAELYVAVLAILKAGGAWCPIDVHSPRARQLELIARTRSPIILVSPTTSASLGTVQAQDGTLPVQVDACDASLSSRLSSDNLEPTAAAETLAYLIWTSGTTGAPKGVMIEHRAAVTSMQALQHHVRPPQQDVPPRCLQFAAYTFDVFVQDLFWTWGLGGTVVASTRELMLGSTAELVAASRANHAHLTPAYAAGLPRASCPSLRSVTFIGEKLTESVAADWTESHQHYGSRSTQVAVYNTYGPAEAAVVATLRRLDVHDKLQSANVGAPMQSVSAFVCRNRDQPLRPCGKGAVGELVLAGAQVGRGYLDDQQKTEAVFKFSPEWQQCVYYTGDYVRMLHDGSIEFIGRRDDLVKLGGIRVELSEISAALISMRSSWRRARCKMFATYYRRTWCHRWC</sequence>
<dbReference type="Gene3D" id="3.30.559.30">
    <property type="entry name" value="Nonribosomal peptide synthetase, condensation domain"/>
    <property type="match status" value="1"/>
</dbReference>
<dbReference type="RefSeq" id="XP_029741347.1">
    <property type="nucleotide sequence ID" value="XM_029882492.1"/>
</dbReference>
<dbReference type="PROSITE" id="PS00455">
    <property type="entry name" value="AMP_BINDING"/>
    <property type="match status" value="2"/>
</dbReference>
<dbReference type="Gene3D" id="3.30.559.10">
    <property type="entry name" value="Chloramphenicol acetyltransferase-like domain"/>
    <property type="match status" value="1"/>
</dbReference>
<dbReference type="InterPro" id="IPR020845">
    <property type="entry name" value="AMP-binding_CS"/>
</dbReference>
<dbReference type="InterPro" id="IPR036736">
    <property type="entry name" value="ACP-like_sf"/>
</dbReference>
<dbReference type="Pfam" id="PF00501">
    <property type="entry name" value="AMP-binding"/>
    <property type="match status" value="2"/>
</dbReference>
<reference evidence="6 7" key="1">
    <citation type="submission" date="2019-05" db="EMBL/GenBank/DDBJ databases">
        <title>Sporisorium graminicola CBS 10092 draft sequencing and annotation.</title>
        <authorList>
            <person name="Solano-Gonzalez S."/>
            <person name="Caddick M.X."/>
            <person name="Darby A."/>
        </authorList>
    </citation>
    <scope>NUCLEOTIDE SEQUENCE [LARGE SCALE GENOMIC DNA]</scope>
    <source>
        <strain evidence="6 7">CBS 10092</strain>
    </source>
</reference>
<dbReference type="Gene3D" id="3.40.50.12780">
    <property type="entry name" value="N-terminal domain of ligase-like"/>
    <property type="match status" value="2"/>
</dbReference>
<dbReference type="SUPFAM" id="SSF47336">
    <property type="entry name" value="ACP-like"/>
    <property type="match status" value="1"/>
</dbReference>
<dbReference type="FunFam" id="3.40.50.12780:FF:000024">
    <property type="entry name" value="Nonribosomal siderophore peptide synthase SidC"/>
    <property type="match status" value="1"/>
</dbReference>
<accession>A0A4U7L267</accession>
<dbReference type="NCBIfam" id="TIGR01733">
    <property type="entry name" value="AA-adenyl-dom"/>
    <property type="match status" value="1"/>
</dbReference>
<dbReference type="PANTHER" id="PTHR45527:SF1">
    <property type="entry name" value="FATTY ACID SYNTHASE"/>
    <property type="match status" value="1"/>
</dbReference>
<dbReference type="InterPro" id="IPR023213">
    <property type="entry name" value="CAT-like_dom_sf"/>
</dbReference>
<dbReference type="OrthoDB" id="416786at2759"/>
<proteinExistence type="predicted"/>
<dbReference type="Pfam" id="PF00668">
    <property type="entry name" value="Condensation"/>
    <property type="match status" value="1"/>
</dbReference>
<dbReference type="GO" id="GO:0016874">
    <property type="term" value="F:ligase activity"/>
    <property type="evidence" value="ECO:0007669"/>
    <property type="project" value="UniProtKB-KW"/>
</dbReference>
<dbReference type="Pfam" id="PF00550">
    <property type="entry name" value="PP-binding"/>
    <property type="match status" value="1"/>
</dbReference>
<dbReference type="InterPro" id="IPR000873">
    <property type="entry name" value="AMP-dep_synth/lig_dom"/>
</dbReference>
<dbReference type="KEGG" id="sgra:EX895_001893"/>
<keyword evidence="2" id="KW-0597">Phosphoprotein</keyword>
<dbReference type="Proteomes" id="UP000306050">
    <property type="component" value="Chromosome SGRAM_12"/>
</dbReference>
<dbReference type="GO" id="GO:0043041">
    <property type="term" value="P:amino acid activation for nonribosomal peptide biosynthetic process"/>
    <property type="evidence" value="ECO:0007669"/>
    <property type="project" value="TreeGrafter"/>
</dbReference>
<dbReference type="InterPro" id="IPR006162">
    <property type="entry name" value="Ppantetheine_attach_site"/>
</dbReference>
<dbReference type="InterPro" id="IPR045851">
    <property type="entry name" value="AMP-bd_C_sf"/>
</dbReference>
<dbReference type="PANTHER" id="PTHR45527">
    <property type="entry name" value="NONRIBOSOMAL PEPTIDE SYNTHETASE"/>
    <property type="match status" value="1"/>
</dbReference>
<evidence type="ECO:0000256" key="1">
    <source>
        <dbReference type="ARBA" id="ARBA00022450"/>
    </source>
</evidence>
<dbReference type="SUPFAM" id="SSF52777">
    <property type="entry name" value="CoA-dependent acyltransferases"/>
    <property type="match status" value="2"/>
</dbReference>
<evidence type="ECO:0000313" key="6">
    <source>
        <dbReference type="EMBL" id="TKY89362.1"/>
    </source>
</evidence>
<feature type="domain" description="Carrier" evidence="5">
    <location>
        <begin position="765"/>
        <end position="844"/>
    </location>
</feature>
<gene>
    <name evidence="6" type="ORF">EX895_001893</name>
</gene>
<keyword evidence="7" id="KW-1185">Reference proteome</keyword>
<keyword evidence="1" id="KW-0596">Phosphopantetheine</keyword>
<dbReference type="GO" id="GO:0005737">
    <property type="term" value="C:cytoplasm"/>
    <property type="evidence" value="ECO:0007669"/>
    <property type="project" value="TreeGrafter"/>
</dbReference>
<dbReference type="GeneID" id="40724788"/>
<evidence type="ECO:0000259" key="5">
    <source>
        <dbReference type="PROSITE" id="PS50075"/>
    </source>
</evidence>
<evidence type="ECO:0000256" key="2">
    <source>
        <dbReference type="ARBA" id="ARBA00022553"/>
    </source>
</evidence>
<protein>
    <recommendedName>
        <fullName evidence="5">Carrier domain-containing protein</fullName>
    </recommendedName>
</protein>
<evidence type="ECO:0000256" key="3">
    <source>
        <dbReference type="ARBA" id="ARBA00022598"/>
    </source>
</evidence>
<dbReference type="SUPFAM" id="SSF56801">
    <property type="entry name" value="Acetyl-CoA synthetase-like"/>
    <property type="match status" value="2"/>
</dbReference>
<dbReference type="InterPro" id="IPR009081">
    <property type="entry name" value="PP-bd_ACP"/>
</dbReference>
<keyword evidence="4" id="KW-0511">Multifunctional enzyme</keyword>
<dbReference type="Gene3D" id="1.10.1200.10">
    <property type="entry name" value="ACP-like"/>
    <property type="match status" value="1"/>
</dbReference>
<name>A0A4U7L267_9BASI</name>
<dbReference type="PROSITE" id="PS00012">
    <property type="entry name" value="PHOSPHOPANTETHEINE"/>
    <property type="match status" value="1"/>
</dbReference>
<comment type="caution">
    <text evidence="6">The sequence shown here is derived from an EMBL/GenBank/DDBJ whole genome shotgun (WGS) entry which is preliminary data.</text>
</comment>
<dbReference type="InterPro" id="IPR010071">
    <property type="entry name" value="AA_adenyl_dom"/>
</dbReference>
<dbReference type="InterPro" id="IPR042099">
    <property type="entry name" value="ANL_N_sf"/>
</dbReference>
<dbReference type="GO" id="GO:0031177">
    <property type="term" value="F:phosphopantetheine binding"/>
    <property type="evidence" value="ECO:0007669"/>
    <property type="project" value="TreeGrafter"/>
</dbReference>
<organism evidence="6 7">
    <name type="scientific">Sporisorium graminicola</name>
    <dbReference type="NCBI Taxonomy" id="280036"/>
    <lineage>
        <taxon>Eukaryota</taxon>
        <taxon>Fungi</taxon>
        <taxon>Dikarya</taxon>
        <taxon>Basidiomycota</taxon>
        <taxon>Ustilaginomycotina</taxon>
        <taxon>Ustilaginomycetes</taxon>
        <taxon>Ustilaginales</taxon>
        <taxon>Ustilaginaceae</taxon>
        <taxon>Sporisorium</taxon>
    </lineage>
</organism>